<dbReference type="PROSITE" id="PS01011">
    <property type="entry name" value="FOLYLPOLYGLU_SYNT_1"/>
    <property type="match status" value="1"/>
</dbReference>
<organism evidence="13 14">
    <name type="scientific">Albugo candida</name>
    <dbReference type="NCBI Taxonomy" id="65357"/>
    <lineage>
        <taxon>Eukaryota</taxon>
        <taxon>Sar</taxon>
        <taxon>Stramenopiles</taxon>
        <taxon>Oomycota</taxon>
        <taxon>Peronosporomycetes</taxon>
        <taxon>Albuginales</taxon>
        <taxon>Albuginaceae</taxon>
        <taxon>Albugo</taxon>
    </lineage>
</organism>
<dbReference type="SUPFAM" id="SSF53623">
    <property type="entry name" value="MurD-like peptide ligases, catalytic domain"/>
    <property type="match status" value="1"/>
</dbReference>
<dbReference type="NCBIfam" id="TIGR01499">
    <property type="entry name" value="folC"/>
    <property type="match status" value="1"/>
</dbReference>
<dbReference type="OrthoDB" id="5212574at2759"/>
<dbReference type="InterPro" id="IPR036565">
    <property type="entry name" value="Mur-like_cat_sf"/>
</dbReference>
<protein>
    <recommendedName>
        <fullName evidence="3">tetrahydrofolate synthase</fullName>
        <ecNumber evidence="3">6.3.2.17</ecNumber>
    </recommendedName>
    <alternativeName>
        <fullName evidence="11">Folylpoly-gamma-glutamate synthetase</fullName>
    </alternativeName>
    <alternativeName>
        <fullName evidence="10">Tetrahydrofolylpolyglutamate synthase</fullName>
    </alternativeName>
</protein>
<evidence type="ECO:0000256" key="2">
    <source>
        <dbReference type="ARBA" id="ARBA00008276"/>
    </source>
</evidence>
<dbReference type="AlphaFoldDB" id="A0A024GIR4"/>
<keyword evidence="5" id="KW-0436">Ligase</keyword>
<dbReference type="EC" id="6.3.2.17" evidence="3"/>
<keyword evidence="4" id="KW-0554">One-carbon metabolism</keyword>
<keyword evidence="9" id="KW-0460">Magnesium</keyword>
<evidence type="ECO:0000256" key="9">
    <source>
        <dbReference type="ARBA" id="ARBA00022842"/>
    </source>
</evidence>
<dbReference type="InterPro" id="IPR036615">
    <property type="entry name" value="Mur_ligase_C_dom_sf"/>
</dbReference>
<name>A0A024GIR4_9STRA</name>
<dbReference type="GO" id="GO:0005524">
    <property type="term" value="F:ATP binding"/>
    <property type="evidence" value="ECO:0007669"/>
    <property type="project" value="UniProtKB-KW"/>
</dbReference>
<dbReference type="UniPathway" id="UPA00850"/>
<evidence type="ECO:0000256" key="8">
    <source>
        <dbReference type="ARBA" id="ARBA00022840"/>
    </source>
</evidence>
<keyword evidence="6" id="KW-0479">Metal-binding</keyword>
<dbReference type="InterPro" id="IPR018109">
    <property type="entry name" value="Folylpolyglutamate_synth_CS"/>
</dbReference>
<evidence type="ECO:0000313" key="14">
    <source>
        <dbReference type="Proteomes" id="UP000053237"/>
    </source>
</evidence>
<keyword evidence="8" id="KW-0067">ATP-binding</keyword>
<comment type="caution">
    <text evidence="13">The sequence shown here is derived from an EMBL/GenBank/DDBJ whole genome shotgun (WGS) entry which is preliminary data.</text>
</comment>
<dbReference type="GO" id="GO:0004326">
    <property type="term" value="F:tetrahydrofolylpolyglutamate synthase activity"/>
    <property type="evidence" value="ECO:0007669"/>
    <property type="project" value="UniProtKB-EC"/>
</dbReference>
<comment type="pathway">
    <text evidence="1">Cofactor biosynthesis; tetrahydrofolylpolyglutamate biosynthesis.</text>
</comment>
<dbReference type="Proteomes" id="UP000053237">
    <property type="component" value="Unassembled WGS sequence"/>
</dbReference>
<evidence type="ECO:0000256" key="10">
    <source>
        <dbReference type="ARBA" id="ARBA00030592"/>
    </source>
</evidence>
<dbReference type="PANTHER" id="PTHR11136">
    <property type="entry name" value="FOLYLPOLYGLUTAMATE SYNTHASE-RELATED"/>
    <property type="match status" value="1"/>
</dbReference>
<evidence type="ECO:0000313" key="13">
    <source>
        <dbReference type="EMBL" id="CCI46783.1"/>
    </source>
</evidence>
<dbReference type="PANTHER" id="PTHR11136:SF5">
    <property type="entry name" value="FOLYLPOLYGLUTAMATE SYNTHASE, MITOCHONDRIAL"/>
    <property type="match status" value="1"/>
</dbReference>
<dbReference type="GO" id="GO:0046872">
    <property type="term" value="F:metal ion binding"/>
    <property type="evidence" value="ECO:0007669"/>
    <property type="project" value="UniProtKB-KW"/>
</dbReference>
<sequence length="533" mass="59602">MRSKNKDLVLPLSSPSNALNADEKVEAAMQKLLKVSAKYKVSIASSSSIPTRNDSIMLMEHYLERLNLSVRVQKHLSVIHVAGTKGKGSTCAMTERILREEGFKTGLFTSPHLISPCERIRINGAPITPDLFLHHFESIWNRLNETADQSQGHPPIAWFFRFLTLLALQVFVDEKVDVAILEVGLGGRLDATNVIQQPVVCGITTLDFDHTQILGSTMDAIAYAKAGIFKPNVPAFTVGQQDQLALDTLYTCARDTKTPLYIVPSFDEFDHTSARKAVLGLKGSYQRVNAALAVTLASVWLKHHNGTKVAWTSNESIDYPSMLTSQVKKGLEAAFWPARSHTIHDSKEPNLTYHIDGGHTLQSLVCCAEWYKDSIQNGPCESPRRILVFSCHHERNIALLMAPLVALQFDSVYFCPTSASRPSDVEVPTFSQVLKTSGFESSIQHFTEEELHVRDRATGPLRWQHTTAAIWKELERLQGQKASHTRVMNSTKEFMELIRSTQNHELHNHVLFTGSLYLAGEVLRCLGWKEGYN</sequence>
<evidence type="ECO:0000256" key="5">
    <source>
        <dbReference type="ARBA" id="ARBA00022598"/>
    </source>
</evidence>
<dbReference type="InParanoid" id="A0A024GIR4"/>
<comment type="catalytic activity">
    <reaction evidence="12">
        <text>(6S)-5,6,7,8-tetrahydrofolyl-(gamma-L-Glu)(n) + L-glutamate + ATP = (6S)-5,6,7,8-tetrahydrofolyl-(gamma-L-Glu)(n+1) + ADP + phosphate + H(+)</text>
        <dbReference type="Rhea" id="RHEA:10580"/>
        <dbReference type="Rhea" id="RHEA-COMP:14738"/>
        <dbReference type="Rhea" id="RHEA-COMP:14740"/>
        <dbReference type="ChEBI" id="CHEBI:15378"/>
        <dbReference type="ChEBI" id="CHEBI:29985"/>
        <dbReference type="ChEBI" id="CHEBI:30616"/>
        <dbReference type="ChEBI" id="CHEBI:43474"/>
        <dbReference type="ChEBI" id="CHEBI:141005"/>
        <dbReference type="ChEBI" id="CHEBI:456216"/>
        <dbReference type="EC" id="6.3.2.17"/>
    </reaction>
</comment>
<evidence type="ECO:0000256" key="7">
    <source>
        <dbReference type="ARBA" id="ARBA00022741"/>
    </source>
</evidence>
<evidence type="ECO:0000256" key="12">
    <source>
        <dbReference type="ARBA" id="ARBA00047493"/>
    </source>
</evidence>
<keyword evidence="7" id="KW-0547">Nucleotide-binding</keyword>
<dbReference type="GO" id="GO:0006730">
    <property type="term" value="P:one-carbon metabolic process"/>
    <property type="evidence" value="ECO:0007669"/>
    <property type="project" value="UniProtKB-KW"/>
</dbReference>
<dbReference type="GO" id="GO:0005739">
    <property type="term" value="C:mitochondrion"/>
    <property type="evidence" value="ECO:0007669"/>
    <property type="project" value="TreeGrafter"/>
</dbReference>
<dbReference type="GO" id="GO:0005829">
    <property type="term" value="C:cytosol"/>
    <property type="evidence" value="ECO:0007669"/>
    <property type="project" value="TreeGrafter"/>
</dbReference>
<dbReference type="Gene3D" id="3.40.1190.10">
    <property type="entry name" value="Mur-like, catalytic domain"/>
    <property type="match status" value="1"/>
</dbReference>
<comment type="similarity">
    <text evidence="2">Belongs to the folylpolyglutamate synthase family.</text>
</comment>
<evidence type="ECO:0000256" key="6">
    <source>
        <dbReference type="ARBA" id="ARBA00022723"/>
    </source>
</evidence>
<reference evidence="13 14" key="1">
    <citation type="submission" date="2012-05" db="EMBL/GenBank/DDBJ databases">
        <title>Recombination and specialization in a pathogen metapopulation.</title>
        <authorList>
            <person name="Gardiner A."/>
            <person name="Kemen E."/>
            <person name="Schultz-Larsen T."/>
            <person name="MacLean D."/>
            <person name="Van Oosterhout C."/>
            <person name="Jones J.D.G."/>
        </authorList>
    </citation>
    <scope>NUCLEOTIDE SEQUENCE [LARGE SCALE GENOMIC DNA]</scope>
    <source>
        <strain evidence="13 14">Ac Nc2</strain>
    </source>
</reference>
<evidence type="ECO:0000256" key="3">
    <source>
        <dbReference type="ARBA" id="ARBA00013025"/>
    </source>
</evidence>
<evidence type="ECO:0000256" key="4">
    <source>
        <dbReference type="ARBA" id="ARBA00022563"/>
    </source>
</evidence>
<gene>
    <name evidence="13" type="ORF">BN9_077380</name>
</gene>
<evidence type="ECO:0000256" key="1">
    <source>
        <dbReference type="ARBA" id="ARBA00005150"/>
    </source>
</evidence>
<dbReference type="EMBL" id="CAIX01000141">
    <property type="protein sequence ID" value="CCI46783.1"/>
    <property type="molecule type" value="Genomic_DNA"/>
</dbReference>
<evidence type="ECO:0000256" key="11">
    <source>
        <dbReference type="ARBA" id="ARBA00030876"/>
    </source>
</evidence>
<keyword evidence="14" id="KW-1185">Reference proteome</keyword>
<proteinExistence type="inferred from homology"/>
<dbReference type="PROSITE" id="PS01012">
    <property type="entry name" value="FOLYLPOLYGLU_SYNT_2"/>
    <property type="match status" value="1"/>
</dbReference>
<dbReference type="STRING" id="65357.A0A024GIR4"/>
<accession>A0A024GIR4</accession>
<dbReference type="SUPFAM" id="SSF53244">
    <property type="entry name" value="MurD-like peptide ligases, peptide-binding domain"/>
    <property type="match status" value="1"/>
</dbReference>
<dbReference type="InterPro" id="IPR001645">
    <property type="entry name" value="Folylpolyglutamate_synth"/>
</dbReference>
<dbReference type="Gene3D" id="3.90.190.20">
    <property type="entry name" value="Mur ligase, C-terminal domain"/>
    <property type="match status" value="1"/>
</dbReference>